<dbReference type="Proteomes" id="UP001652642">
    <property type="component" value="Chromosome 14"/>
</dbReference>
<accession>A0A6J0T7G3</accession>
<dbReference type="AlphaFoldDB" id="A0A6J0T7G3"/>
<dbReference type="InterPro" id="IPR027193">
    <property type="entry name" value="Noc4"/>
</dbReference>
<evidence type="ECO:0000256" key="4">
    <source>
        <dbReference type="ARBA" id="ARBA00022989"/>
    </source>
</evidence>
<feature type="domain" description="CCAAT-binding factor" evidence="5">
    <location>
        <begin position="306"/>
        <end position="455"/>
    </location>
</feature>
<dbReference type="RefSeq" id="XP_020644511.2">
    <property type="nucleotide sequence ID" value="XM_020788852.2"/>
</dbReference>
<dbReference type="GeneID" id="110076577"/>
<keyword evidence="3" id="KW-0812">Transmembrane</keyword>
<reference evidence="7" key="1">
    <citation type="submission" date="2025-08" db="UniProtKB">
        <authorList>
            <consortium name="RefSeq"/>
        </authorList>
    </citation>
    <scope>IDENTIFICATION</scope>
</reference>
<dbReference type="PANTHER" id="PTHR12455:SF0">
    <property type="entry name" value="NUCLEOLAR COMPLEX PROTEIN 4 HOMOLOG"/>
    <property type="match status" value="1"/>
</dbReference>
<evidence type="ECO:0000256" key="1">
    <source>
        <dbReference type="ARBA" id="ARBA00004232"/>
    </source>
</evidence>
<dbReference type="GO" id="GO:0042254">
    <property type="term" value="P:ribosome biogenesis"/>
    <property type="evidence" value="ECO:0007669"/>
    <property type="project" value="InterPro"/>
</dbReference>
<dbReference type="GO" id="GO:0030692">
    <property type="term" value="C:Noc4p-Nop14p complex"/>
    <property type="evidence" value="ECO:0007669"/>
    <property type="project" value="TreeGrafter"/>
</dbReference>
<dbReference type="OrthoDB" id="10263185at2759"/>
<dbReference type="SUPFAM" id="SSF48371">
    <property type="entry name" value="ARM repeat"/>
    <property type="match status" value="1"/>
</dbReference>
<organism evidence="6 7">
    <name type="scientific">Pogona vitticeps</name>
    <name type="common">central bearded dragon</name>
    <dbReference type="NCBI Taxonomy" id="103695"/>
    <lineage>
        <taxon>Eukaryota</taxon>
        <taxon>Metazoa</taxon>
        <taxon>Chordata</taxon>
        <taxon>Craniata</taxon>
        <taxon>Vertebrata</taxon>
        <taxon>Euteleostomi</taxon>
        <taxon>Lepidosauria</taxon>
        <taxon>Squamata</taxon>
        <taxon>Bifurcata</taxon>
        <taxon>Unidentata</taxon>
        <taxon>Episquamata</taxon>
        <taxon>Toxicofera</taxon>
        <taxon>Iguania</taxon>
        <taxon>Acrodonta</taxon>
        <taxon>Agamidae</taxon>
        <taxon>Amphibolurinae</taxon>
        <taxon>Pogona</taxon>
    </lineage>
</organism>
<proteinExistence type="inferred from homology"/>
<dbReference type="InterPro" id="IPR005612">
    <property type="entry name" value="CCAAT-binding_factor"/>
</dbReference>
<keyword evidence="4" id="KW-0472">Membrane</keyword>
<dbReference type="InParanoid" id="A0A6J0T7G3"/>
<dbReference type="GO" id="GO:0031965">
    <property type="term" value="C:nuclear membrane"/>
    <property type="evidence" value="ECO:0007669"/>
    <property type="project" value="UniProtKB-SubCell"/>
</dbReference>
<evidence type="ECO:0000256" key="2">
    <source>
        <dbReference type="ARBA" id="ARBA00007797"/>
    </source>
</evidence>
<evidence type="ECO:0000313" key="6">
    <source>
        <dbReference type="Proteomes" id="UP001652642"/>
    </source>
</evidence>
<gene>
    <name evidence="7" type="primary">NOC4L</name>
</gene>
<evidence type="ECO:0000313" key="7">
    <source>
        <dbReference type="RefSeq" id="XP_020644511.2"/>
    </source>
</evidence>
<evidence type="ECO:0000259" key="5">
    <source>
        <dbReference type="Pfam" id="PF03914"/>
    </source>
</evidence>
<evidence type="ECO:0000256" key="3">
    <source>
        <dbReference type="ARBA" id="ARBA00022692"/>
    </source>
</evidence>
<dbReference type="FunCoup" id="A0A6J0T7G3">
    <property type="interactions" value="536"/>
</dbReference>
<comment type="subcellular location">
    <subcellularLocation>
        <location evidence="1">Nucleus membrane</location>
        <topology evidence="1">Multi-pass membrane protein</topology>
    </subcellularLocation>
</comment>
<dbReference type="CTD" id="79050"/>
<sequence>MAARSSGERLAEAEATLGASLEALLAGRSHANRVFEVLELLQDEEEQIILAAIRTCSRLFGALLERGELFVGTLPPEEDALQESASVEEKYKIWMRHRYQSTVCCLSELMGHKSFRVKESALCTLMKFVALEAEHPLVKNEWRFNFPRELLKLVVEGLLPTEENSSLLISRFQEYLDHDDVRFFVMKAVAENVGSVMQKAKRAPLPVYQKNVFALAASISMPSKESEINNFLVKHDNQEEWKVSKLKEHRLAFERMWLGFLKHKLPVSLYKKVLVILHDSILPHMNEPVLMIDFLTVAYDVGGAISLLSLNGLFVLILHHNLEYPDFYKKLYSLLDPSIFHVKYRARFFRLLDLFLSSSHLPAYTVAAFAKRLARLALAAPPDGLLIAIPFICNLLRRHPSCKVLIDRPSGPAEMLEDPYRMEAEDPSESRALESSLWEIKTLQSHYHPDVAKAAATINTALSVMEDDLSEVLELTAFDMFDKDVKKETTEVPLEFQRVQGLFGKKQDIFAEYFTLE</sequence>
<dbReference type="Pfam" id="PF03914">
    <property type="entry name" value="CBF"/>
    <property type="match status" value="1"/>
</dbReference>
<protein>
    <submittedName>
        <fullName evidence="7">Nucleolar complex protein 4 homolog</fullName>
    </submittedName>
</protein>
<dbReference type="KEGG" id="pvt:110076577"/>
<dbReference type="InterPro" id="IPR016024">
    <property type="entry name" value="ARM-type_fold"/>
</dbReference>
<comment type="similarity">
    <text evidence="2">Belongs to the CBF/MAK21 family.</text>
</comment>
<dbReference type="GO" id="GO:0032040">
    <property type="term" value="C:small-subunit processome"/>
    <property type="evidence" value="ECO:0007669"/>
    <property type="project" value="TreeGrafter"/>
</dbReference>
<dbReference type="PANTHER" id="PTHR12455">
    <property type="entry name" value="NUCLEOLAR COMPLEX PROTEIN 4"/>
    <property type="match status" value="1"/>
</dbReference>
<keyword evidence="6" id="KW-1185">Reference proteome</keyword>
<name>A0A6J0T7G3_9SAUR</name>
<keyword evidence="4" id="KW-1133">Transmembrane helix</keyword>